<gene>
    <name evidence="2" type="ORF">L202_04359</name>
</gene>
<name>A0A1E3HR25_9TREE</name>
<accession>A0A1E3HR25</accession>
<evidence type="ECO:0000313" key="2">
    <source>
        <dbReference type="EMBL" id="ODN78808.1"/>
    </source>
</evidence>
<feature type="region of interest" description="Disordered" evidence="1">
    <location>
        <begin position="32"/>
        <end position="59"/>
    </location>
</feature>
<organism evidence="2 3">
    <name type="scientific">Cryptococcus amylolentus CBS 6039</name>
    <dbReference type="NCBI Taxonomy" id="1295533"/>
    <lineage>
        <taxon>Eukaryota</taxon>
        <taxon>Fungi</taxon>
        <taxon>Dikarya</taxon>
        <taxon>Basidiomycota</taxon>
        <taxon>Agaricomycotina</taxon>
        <taxon>Tremellomycetes</taxon>
        <taxon>Tremellales</taxon>
        <taxon>Cryptococcaceae</taxon>
        <taxon>Cryptococcus</taxon>
    </lineage>
</organism>
<evidence type="ECO:0000256" key="1">
    <source>
        <dbReference type="SAM" id="MobiDB-lite"/>
    </source>
</evidence>
<dbReference type="OrthoDB" id="66095at2759"/>
<dbReference type="STRING" id="1295533.A0A1E3HR25"/>
<sequence>MMSLYKMSAPQSQVAQTKVENDRSLVVFSHLSTRHTTSPPSPDDKAPTPPLPSAYGIPSSALEEGGGLVNSDGRVWYMVSAPLETDVSAVKEIVVATESKDQGWSSFSENHGTYDVTSSWFDLTLLRDGKEVPNTRLDVQHNVHAGKEFKLHTNTIPSTHPFVKEMQKGDCITLWARALYPRWENHVQRASIAISYDVLAEDSKDEE</sequence>
<protein>
    <submittedName>
        <fullName evidence="2">Uncharacterized protein</fullName>
    </submittedName>
</protein>
<comment type="caution">
    <text evidence="2">The sequence shown here is derived from an EMBL/GenBank/DDBJ whole genome shotgun (WGS) entry which is preliminary data.</text>
</comment>
<dbReference type="EMBL" id="AWGJ01000006">
    <property type="protein sequence ID" value="ODN78808.1"/>
    <property type="molecule type" value="Genomic_DNA"/>
</dbReference>
<evidence type="ECO:0000313" key="3">
    <source>
        <dbReference type="Proteomes" id="UP000094065"/>
    </source>
</evidence>
<proteinExistence type="predicted"/>
<dbReference type="AlphaFoldDB" id="A0A1E3HR25"/>
<dbReference type="Proteomes" id="UP000094065">
    <property type="component" value="Unassembled WGS sequence"/>
</dbReference>
<dbReference type="GeneID" id="30155668"/>
<reference evidence="2 3" key="1">
    <citation type="submission" date="2016-06" db="EMBL/GenBank/DDBJ databases">
        <title>Evolution of pathogenesis and genome organization in the Tremellales.</title>
        <authorList>
            <person name="Cuomo C."/>
            <person name="Litvintseva A."/>
            <person name="Heitman J."/>
            <person name="Chen Y."/>
            <person name="Sun S."/>
            <person name="Springer D."/>
            <person name="Dromer F."/>
            <person name="Young S."/>
            <person name="Zeng Q."/>
            <person name="Chapman S."/>
            <person name="Gujja S."/>
            <person name="Saif S."/>
            <person name="Birren B."/>
        </authorList>
    </citation>
    <scope>NUCLEOTIDE SEQUENCE [LARGE SCALE GENOMIC DNA]</scope>
    <source>
        <strain evidence="2 3">CBS 6039</strain>
    </source>
</reference>
<keyword evidence="3" id="KW-1185">Reference proteome</keyword>
<dbReference type="RefSeq" id="XP_018993854.1">
    <property type="nucleotide sequence ID" value="XM_019138417.1"/>
</dbReference>